<protein>
    <submittedName>
        <fullName evidence="2">Uncharacterized protein</fullName>
    </submittedName>
</protein>
<evidence type="ECO:0000313" key="2">
    <source>
        <dbReference type="EMBL" id="EER45458.1"/>
    </source>
</evidence>
<name>C6H2V5_AJECH</name>
<reference evidence="3" key="1">
    <citation type="submission" date="2009-05" db="EMBL/GenBank/DDBJ databases">
        <title>The genome sequence of Ajellomyces capsulatus strain H143.</title>
        <authorList>
            <person name="Champion M."/>
            <person name="Cuomo C.A."/>
            <person name="Ma L.-J."/>
            <person name="Henn M.R."/>
            <person name="Sil A."/>
            <person name="Goldman B."/>
            <person name="Young S.K."/>
            <person name="Kodira C.D."/>
            <person name="Zeng Q."/>
            <person name="Koehrsen M."/>
            <person name="Alvarado L."/>
            <person name="Berlin A.M."/>
            <person name="Borenstein D."/>
            <person name="Chen Z."/>
            <person name="Engels R."/>
            <person name="Freedman E."/>
            <person name="Gellesch M."/>
            <person name="Goldberg J."/>
            <person name="Griggs A."/>
            <person name="Gujja S."/>
            <person name="Heiman D.I."/>
            <person name="Hepburn T.A."/>
            <person name="Howarth C."/>
            <person name="Jen D."/>
            <person name="Larson L."/>
            <person name="Lewis B."/>
            <person name="Mehta T."/>
            <person name="Park D."/>
            <person name="Pearson M."/>
            <person name="Roberts A."/>
            <person name="Saif S."/>
            <person name="Shea T.D."/>
            <person name="Shenoy N."/>
            <person name="Sisk P."/>
            <person name="Stolte C."/>
            <person name="Sykes S."/>
            <person name="Walk T."/>
            <person name="White J."/>
            <person name="Yandava C."/>
            <person name="Klein B."/>
            <person name="McEwen J.G."/>
            <person name="Puccia R."/>
            <person name="Goldman G.H."/>
            <person name="Felipe M.S."/>
            <person name="Nino-Vega G."/>
            <person name="San-Blas G."/>
            <person name="Taylor J.W."/>
            <person name="Mendoza L."/>
            <person name="Galagan J.E."/>
            <person name="Nusbaum C."/>
            <person name="Birren B.W."/>
        </authorList>
    </citation>
    <scope>NUCLEOTIDE SEQUENCE [LARGE SCALE GENOMIC DNA]</scope>
    <source>
        <strain evidence="3">H143</strain>
    </source>
</reference>
<proteinExistence type="predicted"/>
<dbReference type="HOGENOM" id="CLU_1578060_0_0_1"/>
<evidence type="ECO:0000256" key="1">
    <source>
        <dbReference type="SAM" id="MobiDB-lite"/>
    </source>
</evidence>
<dbReference type="AlphaFoldDB" id="C6H2V5"/>
<dbReference type="EMBL" id="GG692419">
    <property type="protein sequence ID" value="EER45458.1"/>
    <property type="molecule type" value="Genomic_DNA"/>
</dbReference>
<organism evidence="2 3">
    <name type="scientific">Ajellomyces capsulatus (strain H143)</name>
    <name type="common">Darling's disease fungus</name>
    <name type="synonym">Histoplasma capsulatum</name>
    <dbReference type="NCBI Taxonomy" id="544712"/>
    <lineage>
        <taxon>Eukaryota</taxon>
        <taxon>Fungi</taxon>
        <taxon>Dikarya</taxon>
        <taxon>Ascomycota</taxon>
        <taxon>Pezizomycotina</taxon>
        <taxon>Eurotiomycetes</taxon>
        <taxon>Eurotiomycetidae</taxon>
        <taxon>Onygenales</taxon>
        <taxon>Ajellomycetaceae</taxon>
        <taxon>Histoplasma</taxon>
    </lineage>
</organism>
<dbReference type="Proteomes" id="UP000002624">
    <property type="component" value="Unassembled WGS sequence"/>
</dbReference>
<dbReference type="VEuPathDB" id="FungiDB:HCDG_01037"/>
<dbReference type="OrthoDB" id="10403192at2759"/>
<gene>
    <name evidence="2" type="ORF">HCDG_01037</name>
</gene>
<sequence>MVIHRRGGTVDPASCSGRESRPQGEAITVDCQKPLGFEALKTKEMVSKEKKQSPLRNFNQDLLISWVGKLVPVMQRQLNQYEDKSTFCGVHAAVSWLKDALHTHDLEQSTFFGTSAIHVKGNEGRSLGLIRARGDISLMASEPWRGFDQQWYHLAGKEKPDYDEGPPSQ</sequence>
<feature type="region of interest" description="Disordered" evidence="1">
    <location>
        <begin position="1"/>
        <end position="23"/>
    </location>
</feature>
<accession>C6H2V5</accession>
<evidence type="ECO:0000313" key="3">
    <source>
        <dbReference type="Proteomes" id="UP000002624"/>
    </source>
</evidence>